<organism evidence="2 3">
    <name type="scientific">Inhella inkyongensis</name>
    <dbReference type="NCBI Taxonomy" id="392593"/>
    <lineage>
        <taxon>Bacteria</taxon>
        <taxon>Pseudomonadati</taxon>
        <taxon>Pseudomonadota</taxon>
        <taxon>Betaproteobacteria</taxon>
        <taxon>Burkholderiales</taxon>
        <taxon>Sphaerotilaceae</taxon>
        <taxon>Inhella</taxon>
    </lineage>
</organism>
<feature type="region of interest" description="Disordered" evidence="1">
    <location>
        <begin position="1"/>
        <end position="21"/>
    </location>
</feature>
<accession>A0A840S4U5</accession>
<comment type="caution">
    <text evidence="2">The sequence shown here is derived from an EMBL/GenBank/DDBJ whole genome shotgun (WGS) entry which is preliminary data.</text>
</comment>
<protein>
    <submittedName>
        <fullName evidence="2">Uncharacterized protein</fullName>
    </submittedName>
</protein>
<dbReference type="AlphaFoldDB" id="A0A840S4U5"/>
<reference evidence="2 3" key="1">
    <citation type="submission" date="2020-08" db="EMBL/GenBank/DDBJ databases">
        <title>Genomic Encyclopedia of Type Strains, Phase IV (KMG-IV): sequencing the most valuable type-strain genomes for metagenomic binning, comparative biology and taxonomic classification.</title>
        <authorList>
            <person name="Goeker M."/>
        </authorList>
    </citation>
    <scope>NUCLEOTIDE SEQUENCE [LARGE SCALE GENOMIC DNA]</scope>
    <source>
        <strain evidence="2 3">DSM 23958</strain>
    </source>
</reference>
<proteinExistence type="predicted"/>
<dbReference type="EMBL" id="JACHHO010000010">
    <property type="protein sequence ID" value="MBB5206337.1"/>
    <property type="molecule type" value="Genomic_DNA"/>
</dbReference>
<dbReference type="Proteomes" id="UP000554837">
    <property type="component" value="Unassembled WGS sequence"/>
</dbReference>
<evidence type="ECO:0000256" key="1">
    <source>
        <dbReference type="SAM" id="MobiDB-lite"/>
    </source>
</evidence>
<sequence length="60" mass="6912">MPQFTSPRPLTLAMRKPRNPLVVPAQFRQAGRHQSGSPRRDNQRALAQSLRELWSPPHKD</sequence>
<evidence type="ECO:0000313" key="3">
    <source>
        <dbReference type="Proteomes" id="UP000554837"/>
    </source>
</evidence>
<name>A0A840S4U5_9BURK</name>
<gene>
    <name evidence="2" type="ORF">HNQ51_003683</name>
</gene>
<evidence type="ECO:0000313" key="2">
    <source>
        <dbReference type="EMBL" id="MBB5206337.1"/>
    </source>
</evidence>
<keyword evidence="3" id="KW-1185">Reference proteome</keyword>